<dbReference type="PATRIC" id="fig|1196324.3.peg.2557"/>
<evidence type="ECO:0000313" key="2">
    <source>
        <dbReference type="EMBL" id="EIT85119.1"/>
    </source>
</evidence>
<dbReference type="STRING" id="1196324.A374_12505"/>
<dbReference type="Pfam" id="PF01248">
    <property type="entry name" value="Ribosomal_L7Ae"/>
    <property type="match status" value="1"/>
</dbReference>
<dbReference type="AlphaFoldDB" id="I8AI38"/>
<evidence type="ECO:0000313" key="3">
    <source>
        <dbReference type="Proteomes" id="UP000004080"/>
    </source>
</evidence>
<keyword evidence="3" id="KW-1185">Reference proteome</keyword>
<comment type="caution">
    <text evidence="2">The sequence shown here is derived from an EMBL/GenBank/DDBJ whole genome shotgun (WGS) entry which is preliminary data.</text>
</comment>
<dbReference type="RefSeq" id="WP_007202579.1">
    <property type="nucleotide sequence ID" value="NZ_AKKV01000027.1"/>
</dbReference>
<sequence length="99" mass="11056">MNSKWQSLLGLANRAGKCITGEELVIKAIQRQKARLVLVSSDASSNTKKKMTDKCTYYNVPVKWVEDRYSLGNAVGKDYRVAVAVTDEGFTKKLKTLLD</sequence>
<accession>I8AI38</accession>
<feature type="domain" description="Ribosomal protein eL8/eL30/eS12/Gadd45" evidence="1">
    <location>
        <begin position="4"/>
        <end position="94"/>
    </location>
</feature>
<gene>
    <name evidence="2" type="ORF">A374_12505</name>
</gene>
<dbReference type="NCBIfam" id="NF005825">
    <property type="entry name" value="PRK07714.1"/>
    <property type="match status" value="1"/>
</dbReference>
<reference evidence="2 3" key="1">
    <citation type="journal article" date="2012" name="J. Bacteriol.">
        <title>Genome of Bacillus macauensis ZFHKF-1, a Long-Chain-Forming Bacterium.</title>
        <authorList>
            <person name="Cai L."/>
            <person name="Zhang T."/>
        </authorList>
    </citation>
    <scope>NUCLEOTIDE SEQUENCE [LARGE SCALE GENOMIC DNA]</scope>
    <source>
        <strain evidence="2 3">ZFHKF-1</strain>
    </source>
</reference>
<dbReference type="Gene3D" id="3.30.1330.30">
    <property type="match status" value="1"/>
</dbReference>
<name>I8AI38_9BACL</name>
<dbReference type="SUPFAM" id="SSF55315">
    <property type="entry name" value="L30e-like"/>
    <property type="match status" value="1"/>
</dbReference>
<dbReference type="EMBL" id="AKKV01000027">
    <property type="protein sequence ID" value="EIT85119.1"/>
    <property type="molecule type" value="Genomic_DNA"/>
</dbReference>
<dbReference type="InterPro" id="IPR004038">
    <property type="entry name" value="Ribosomal_eL8/eL30/eS12/Gad45"/>
</dbReference>
<organism evidence="2 3">
    <name type="scientific">Fictibacillus macauensis ZFHKF-1</name>
    <dbReference type="NCBI Taxonomy" id="1196324"/>
    <lineage>
        <taxon>Bacteria</taxon>
        <taxon>Bacillati</taxon>
        <taxon>Bacillota</taxon>
        <taxon>Bacilli</taxon>
        <taxon>Bacillales</taxon>
        <taxon>Fictibacillaceae</taxon>
        <taxon>Fictibacillus</taxon>
    </lineage>
</organism>
<dbReference type="NCBIfam" id="NF005585">
    <property type="entry name" value="PRK07283.1"/>
    <property type="match status" value="1"/>
</dbReference>
<dbReference type="Proteomes" id="UP000004080">
    <property type="component" value="Unassembled WGS sequence"/>
</dbReference>
<dbReference type="OrthoDB" id="9794863at2"/>
<protein>
    <recommendedName>
        <fullName evidence="1">Ribosomal protein eL8/eL30/eS12/Gadd45 domain-containing protein</fullName>
    </recommendedName>
</protein>
<dbReference type="InterPro" id="IPR029064">
    <property type="entry name" value="Ribosomal_eL30-like_sf"/>
</dbReference>
<proteinExistence type="predicted"/>
<evidence type="ECO:0000259" key="1">
    <source>
        <dbReference type="Pfam" id="PF01248"/>
    </source>
</evidence>
<dbReference type="eggNOG" id="COG1358">
    <property type="taxonomic scope" value="Bacteria"/>
</dbReference>